<dbReference type="InterPro" id="IPR005829">
    <property type="entry name" value="Sugar_transporter_CS"/>
</dbReference>
<dbReference type="Proteomes" id="UP001143307">
    <property type="component" value="Unassembled WGS sequence"/>
</dbReference>
<dbReference type="NCBIfam" id="TIGR00879">
    <property type="entry name" value="SP"/>
    <property type="match status" value="1"/>
</dbReference>
<feature type="transmembrane region" description="Helical" evidence="8">
    <location>
        <begin position="48"/>
        <end position="66"/>
    </location>
</feature>
<feature type="transmembrane region" description="Helical" evidence="8">
    <location>
        <begin position="137"/>
        <end position="159"/>
    </location>
</feature>
<dbReference type="PROSITE" id="PS50850">
    <property type="entry name" value="MFS"/>
    <property type="match status" value="1"/>
</dbReference>
<dbReference type="PROSITE" id="PS00217">
    <property type="entry name" value="SUGAR_TRANSPORT_2"/>
    <property type="match status" value="1"/>
</dbReference>
<feature type="domain" description="Major facilitator superfamily (MFS) profile" evidence="9">
    <location>
        <begin position="12"/>
        <end position="507"/>
    </location>
</feature>
<comment type="subcellular location">
    <subcellularLocation>
        <location evidence="1">Membrane</location>
        <topology evidence="1">Multi-pass membrane protein</topology>
    </subcellularLocation>
</comment>
<evidence type="ECO:0000259" key="9">
    <source>
        <dbReference type="PROSITE" id="PS50850"/>
    </source>
</evidence>
<protein>
    <submittedName>
        <fullName evidence="10">MFS transporter</fullName>
    </submittedName>
</protein>
<evidence type="ECO:0000313" key="10">
    <source>
        <dbReference type="EMBL" id="MCX2971994.1"/>
    </source>
</evidence>
<dbReference type="RefSeq" id="WP_279251063.1">
    <property type="nucleotide sequence ID" value="NZ_SHNP01000001.1"/>
</dbReference>
<feature type="transmembrane region" description="Helical" evidence="8">
    <location>
        <begin position="452"/>
        <end position="472"/>
    </location>
</feature>
<evidence type="ECO:0000313" key="11">
    <source>
        <dbReference type="Proteomes" id="UP001143307"/>
    </source>
</evidence>
<feature type="transmembrane region" description="Helical" evidence="8">
    <location>
        <begin position="300"/>
        <end position="321"/>
    </location>
</feature>
<dbReference type="Pfam" id="PF00083">
    <property type="entry name" value="Sugar_tr"/>
    <property type="match status" value="2"/>
</dbReference>
<feature type="transmembrane region" description="Helical" evidence="8">
    <location>
        <begin position="78"/>
        <end position="97"/>
    </location>
</feature>
<dbReference type="PANTHER" id="PTHR48020:SF12">
    <property type="entry name" value="PROTON MYO-INOSITOL COTRANSPORTER"/>
    <property type="match status" value="1"/>
</dbReference>
<evidence type="ECO:0000256" key="8">
    <source>
        <dbReference type="SAM" id="Phobius"/>
    </source>
</evidence>
<dbReference type="Gene3D" id="1.20.1250.20">
    <property type="entry name" value="MFS general substrate transporter like domains"/>
    <property type="match status" value="2"/>
</dbReference>
<accession>A0ABT3SPU3</accession>
<organism evidence="10 11">
    <name type="scientific">Candidatus Seongchinamella marina</name>
    <dbReference type="NCBI Taxonomy" id="2518990"/>
    <lineage>
        <taxon>Bacteria</taxon>
        <taxon>Pseudomonadati</taxon>
        <taxon>Pseudomonadota</taxon>
        <taxon>Gammaproteobacteria</taxon>
        <taxon>Cellvibrionales</taxon>
        <taxon>Halieaceae</taxon>
        <taxon>Seongchinamella</taxon>
    </lineage>
</organism>
<dbReference type="InterPro" id="IPR020846">
    <property type="entry name" value="MFS_dom"/>
</dbReference>
<dbReference type="InterPro" id="IPR005828">
    <property type="entry name" value="MFS_sugar_transport-like"/>
</dbReference>
<dbReference type="PRINTS" id="PR00171">
    <property type="entry name" value="SUGRTRNSPORT"/>
</dbReference>
<keyword evidence="11" id="KW-1185">Reference proteome</keyword>
<reference evidence="10" key="1">
    <citation type="submission" date="2019-02" db="EMBL/GenBank/DDBJ databases">
        <authorList>
            <person name="Li S.-H."/>
        </authorList>
    </citation>
    <scope>NUCLEOTIDE SEQUENCE</scope>
    <source>
        <strain evidence="10">IMCC8485</strain>
    </source>
</reference>
<evidence type="ECO:0000256" key="1">
    <source>
        <dbReference type="ARBA" id="ARBA00004141"/>
    </source>
</evidence>
<keyword evidence="4 8" id="KW-0812">Transmembrane</keyword>
<feature type="transmembrane region" description="Helical" evidence="8">
    <location>
        <begin position="179"/>
        <end position="200"/>
    </location>
</feature>
<dbReference type="EMBL" id="SHNP01000001">
    <property type="protein sequence ID" value="MCX2971994.1"/>
    <property type="molecule type" value="Genomic_DNA"/>
</dbReference>
<feature type="transmembrane region" description="Helical" evidence="8">
    <location>
        <begin position="484"/>
        <end position="503"/>
    </location>
</feature>
<dbReference type="InterPro" id="IPR036259">
    <property type="entry name" value="MFS_trans_sf"/>
</dbReference>
<comment type="caution">
    <text evidence="10">The sequence shown here is derived from an EMBL/GenBank/DDBJ whole genome shotgun (WGS) entry which is preliminary data.</text>
</comment>
<keyword evidence="5 8" id="KW-1133">Transmembrane helix</keyword>
<dbReference type="SUPFAM" id="SSF103473">
    <property type="entry name" value="MFS general substrate transporter"/>
    <property type="match status" value="1"/>
</dbReference>
<feature type="transmembrane region" description="Helical" evidence="8">
    <location>
        <begin position="12"/>
        <end position="36"/>
    </location>
</feature>
<evidence type="ECO:0000256" key="5">
    <source>
        <dbReference type="ARBA" id="ARBA00022989"/>
    </source>
</evidence>
<proteinExistence type="inferred from homology"/>
<evidence type="ECO:0000256" key="6">
    <source>
        <dbReference type="ARBA" id="ARBA00023136"/>
    </source>
</evidence>
<feature type="transmembrane region" description="Helical" evidence="8">
    <location>
        <begin position="262"/>
        <end position="285"/>
    </location>
</feature>
<evidence type="ECO:0000256" key="4">
    <source>
        <dbReference type="ARBA" id="ARBA00022692"/>
    </source>
</evidence>
<comment type="similarity">
    <text evidence="2 7">Belongs to the major facilitator superfamily. Sugar transporter (TC 2.A.1.1) family.</text>
</comment>
<dbReference type="PANTHER" id="PTHR48020">
    <property type="entry name" value="PROTON MYO-INOSITOL COTRANSPORTER"/>
    <property type="match status" value="1"/>
</dbReference>
<gene>
    <name evidence="10" type="ORF">EYC87_00155</name>
</gene>
<evidence type="ECO:0000256" key="7">
    <source>
        <dbReference type="RuleBase" id="RU003346"/>
    </source>
</evidence>
<feature type="transmembrane region" description="Helical" evidence="8">
    <location>
        <begin position="328"/>
        <end position="348"/>
    </location>
</feature>
<dbReference type="PROSITE" id="PS00216">
    <property type="entry name" value="SUGAR_TRANSPORT_1"/>
    <property type="match status" value="2"/>
</dbReference>
<feature type="transmembrane region" description="Helical" evidence="8">
    <location>
        <begin position="417"/>
        <end position="440"/>
    </location>
</feature>
<dbReference type="InterPro" id="IPR003663">
    <property type="entry name" value="Sugar/inositol_transpt"/>
</dbReference>
<keyword evidence="3 7" id="KW-0813">Transport</keyword>
<evidence type="ECO:0000256" key="3">
    <source>
        <dbReference type="ARBA" id="ARBA00022448"/>
    </source>
</evidence>
<sequence>MTIADKKITIRTALIAALGGFLMGFDASVIAGVVGFIELEFSLNKIELGWSVASLALAATIAMLVAGPMSDRYGRKPILRAAAVLFAISALASAFAPSFSALVIARIIGGLGVGAALIIAPMYIAEIAPAATRGRMVSINQLNIVIGISVAFFSNYVILNLSQSGAAWTESAMLESQTWRWMLGIELIPAVLYFFSLRFVPESPRWLAMQGNSNEAMKVLRLFNGAEQAKTELKLITRSLTAGAEAAVGGFRSLLEPSLRKVMMIGLVVAILQQITGINAVFFYAPMIFEQSGIGTDASFMQAVLVGLTNLVFTIVAMTLIDKLGRKPLLVFGVAGMAVSMLVLSWGFSQASYSIDSSLLAALPATADLPALKPLTGVTYDTDLAFRAALIQQLGEDGFLKIESELLSNAINIQPGVILAGILGFVACFAISIGPVMWVLFSELFPNRVRGVAISIVGLVNSAVSFLVQLLFPWQLANLGNASTFLMYGIFALLGLGLVLWLLPETRGKTLEDLETSLVGQ</sequence>
<feature type="transmembrane region" description="Helical" evidence="8">
    <location>
        <begin position="103"/>
        <end position="125"/>
    </location>
</feature>
<evidence type="ECO:0000256" key="2">
    <source>
        <dbReference type="ARBA" id="ARBA00010992"/>
    </source>
</evidence>
<dbReference type="InterPro" id="IPR050814">
    <property type="entry name" value="Myo-inositol_Transporter"/>
</dbReference>
<name>A0ABT3SPU3_9GAMM</name>
<keyword evidence="6 8" id="KW-0472">Membrane</keyword>